<dbReference type="GO" id="GO:0004077">
    <property type="term" value="F:biotin--[biotin carboxyl-carrier protein] ligase activity"/>
    <property type="evidence" value="ECO:0007669"/>
    <property type="project" value="UniProtKB-EC"/>
</dbReference>
<dbReference type="InterPro" id="IPR004143">
    <property type="entry name" value="BPL_LPL_catalytic"/>
</dbReference>
<dbReference type="NCBIfam" id="TIGR00121">
    <property type="entry name" value="birA_ligase"/>
    <property type="match status" value="1"/>
</dbReference>
<comment type="caution">
    <text evidence="3">The sequence shown here is derived from an EMBL/GenBank/DDBJ whole genome shotgun (WGS) entry which is preliminary data.</text>
</comment>
<dbReference type="PANTHER" id="PTHR12835">
    <property type="entry name" value="BIOTIN PROTEIN LIGASE"/>
    <property type="match status" value="1"/>
</dbReference>
<dbReference type="RefSeq" id="WP_379662806.1">
    <property type="nucleotide sequence ID" value="NZ_JBHUDG010000016.1"/>
</dbReference>
<evidence type="ECO:0000259" key="2">
    <source>
        <dbReference type="PROSITE" id="PS51733"/>
    </source>
</evidence>
<accession>A0ABW4ICG6</accession>
<keyword evidence="4" id="KW-1185">Reference proteome</keyword>
<dbReference type="Proteomes" id="UP001597118">
    <property type="component" value="Unassembled WGS sequence"/>
</dbReference>
<dbReference type="SUPFAM" id="SSF55681">
    <property type="entry name" value="Class II aaRS and biotin synthetases"/>
    <property type="match status" value="1"/>
</dbReference>
<dbReference type="CDD" id="cd16442">
    <property type="entry name" value="BPL"/>
    <property type="match status" value="1"/>
</dbReference>
<dbReference type="PROSITE" id="PS51733">
    <property type="entry name" value="BPL_LPL_CATALYTIC"/>
    <property type="match status" value="1"/>
</dbReference>
<dbReference type="Gene3D" id="3.30.930.10">
    <property type="entry name" value="Bira Bifunctional Protein, Domain 2"/>
    <property type="match status" value="1"/>
</dbReference>
<protein>
    <submittedName>
        <fullName evidence="3">Biotin--[acetyl-CoA-carboxylase] ligase</fullName>
        <ecNumber evidence="3">6.3.4.15</ecNumber>
    </submittedName>
</protein>
<dbReference type="InterPro" id="IPR004408">
    <property type="entry name" value="Biotin_CoA_COase_ligase"/>
</dbReference>
<evidence type="ECO:0000313" key="3">
    <source>
        <dbReference type="EMBL" id="MFD1630430.1"/>
    </source>
</evidence>
<evidence type="ECO:0000313" key="4">
    <source>
        <dbReference type="Proteomes" id="UP001597118"/>
    </source>
</evidence>
<dbReference type="EMBL" id="JBHUDG010000016">
    <property type="protein sequence ID" value="MFD1630430.1"/>
    <property type="molecule type" value="Genomic_DNA"/>
</dbReference>
<dbReference type="Pfam" id="PF03099">
    <property type="entry name" value="BPL_LplA_LipB"/>
    <property type="match status" value="1"/>
</dbReference>
<dbReference type="EC" id="6.3.4.15" evidence="3"/>
<proteinExistence type="predicted"/>
<feature type="domain" description="BPL/LPL catalytic" evidence="2">
    <location>
        <begin position="1"/>
        <end position="190"/>
    </location>
</feature>
<sequence length="252" mass="28526">MQNNIFPTLFVGRSIQKLIEVDSTNNFLKLLLSNYEPPLNGTVIMAENQTAGRGQYGKQWFSAPGQNLTASFYLHTSFVPLKNQFLLNMVSSLAVVDCLTHFLVEDCKVKWPNDVYSGNKKLCGILIENRIQGNHLKDSIIGIGINVNQQQFADTTAASSIYVITGQQQNLDKVLEQLCICLERRYFQLQEGEDIEKEYLSKMFRFGEEAVFECAEGRFNGEITGIDEVGRLAIKTNGEIRFFDIKEVSFIL</sequence>
<gene>
    <name evidence="3" type="ORF">ACFSAH_11110</name>
</gene>
<reference evidence="4" key="1">
    <citation type="journal article" date="2019" name="Int. J. Syst. Evol. Microbiol.">
        <title>The Global Catalogue of Microorganisms (GCM) 10K type strain sequencing project: providing services to taxonomists for standard genome sequencing and annotation.</title>
        <authorList>
            <consortium name="The Broad Institute Genomics Platform"/>
            <consortium name="The Broad Institute Genome Sequencing Center for Infectious Disease"/>
            <person name="Wu L."/>
            <person name="Ma J."/>
        </authorList>
    </citation>
    <scope>NUCLEOTIDE SEQUENCE [LARGE SCALE GENOMIC DNA]</scope>
    <source>
        <strain evidence="4">CCUG 53762</strain>
    </source>
</reference>
<dbReference type="PANTHER" id="PTHR12835:SF5">
    <property type="entry name" value="BIOTIN--PROTEIN LIGASE"/>
    <property type="match status" value="1"/>
</dbReference>
<name>A0ABW4ICG6_9SPHI</name>
<dbReference type="InterPro" id="IPR045864">
    <property type="entry name" value="aa-tRNA-synth_II/BPL/LPL"/>
</dbReference>
<organism evidence="3 4">
    <name type="scientific">Pseudopedobacter beijingensis</name>
    <dbReference type="NCBI Taxonomy" id="1207056"/>
    <lineage>
        <taxon>Bacteria</taxon>
        <taxon>Pseudomonadati</taxon>
        <taxon>Bacteroidota</taxon>
        <taxon>Sphingobacteriia</taxon>
        <taxon>Sphingobacteriales</taxon>
        <taxon>Sphingobacteriaceae</taxon>
        <taxon>Pseudopedobacter</taxon>
    </lineage>
</organism>
<keyword evidence="1 3" id="KW-0436">Ligase</keyword>
<evidence type="ECO:0000256" key="1">
    <source>
        <dbReference type="ARBA" id="ARBA00022598"/>
    </source>
</evidence>